<protein>
    <submittedName>
        <fullName evidence="1">Uncharacterized protein</fullName>
    </submittedName>
</protein>
<proteinExistence type="predicted"/>
<organism evidence="1 2">
    <name type="scientific">Caldibacillus debilis</name>
    <dbReference type="NCBI Taxonomy" id="301148"/>
    <lineage>
        <taxon>Bacteria</taxon>
        <taxon>Bacillati</taxon>
        <taxon>Bacillota</taxon>
        <taxon>Bacilli</taxon>
        <taxon>Bacillales</taxon>
        <taxon>Bacillaceae</taxon>
        <taxon>Caldibacillus</taxon>
    </lineage>
</organism>
<reference evidence="1 2" key="1">
    <citation type="submission" date="2018-03" db="EMBL/GenBank/DDBJ databases">
        <authorList>
            <person name="Keele B.F."/>
        </authorList>
    </citation>
    <scope>NUCLEOTIDE SEQUENCE [LARGE SCALE GENOMIC DNA]</scope>
    <source>
        <strain evidence="1">ZCTH4_d</strain>
    </source>
</reference>
<name>A0A3E0JZR7_9BACI</name>
<comment type="caution">
    <text evidence="1">The sequence shown here is derived from an EMBL/GenBank/DDBJ whole genome shotgun (WGS) entry which is preliminary data.</text>
</comment>
<sequence>MLNRSGTILDKPAFRSKRMLDHLPEMLNKTDRMLNIWEKMWNDRGPILDSPAAGTGRMLDIWKKCRIIVA</sequence>
<accession>A0A3E0JZR7</accession>
<evidence type="ECO:0000313" key="2">
    <source>
        <dbReference type="Proteomes" id="UP000257014"/>
    </source>
</evidence>
<evidence type="ECO:0000313" key="1">
    <source>
        <dbReference type="EMBL" id="REJ25901.1"/>
    </source>
</evidence>
<dbReference type="Proteomes" id="UP000257014">
    <property type="component" value="Unassembled WGS sequence"/>
</dbReference>
<dbReference type="AlphaFoldDB" id="A0A3E0JZR7"/>
<dbReference type="EMBL" id="QEWE01000029">
    <property type="protein sequence ID" value="REJ25901.1"/>
    <property type="molecule type" value="Genomic_DNA"/>
</dbReference>
<gene>
    <name evidence="1" type="ORF">C6P37_14255</name>
</gene>